<sequence length="642" mass="70126">MSKILGIDLGTTNSAMAVIEGGEPTIIENAEGVRTTPSIVAISKTKERLVGLIAKRQAVTNPKNTIFGIKRYVGHRFEDAEIQKDEKTAPFDISKSSDGGVLVKLGDKEYRPEEVSAMILQKLKNDAEDRLGYKINEAVITVPAYFNDSQRKATKDAGKIAGLDVKRIINEPTAAALAYGFNKKKDEKVVVFDFGGGTFDISILEIGDDVIEVKSTDGDSHMGGRDIDQKIIKWIANEFKKENGIDITIDSLALQRLDEAAEKAKHELSSTTETEINIPFITSDSSGPKHLLLKMTRATLEELAKEFIDRSIEITNRAMKASPFSISDINEIILVGGQTRMPAISKAVKDLFGKEPNKSINPDEVVALGAAIQAGIMQGDVKDVLLLDVIPLSLGIETLGSVATKLIEKNSTIPTSKSQTFSTAADNQTSVEIHIVQGERPMATDNKSLGRFILDGVPPSPRGIPQIEVSFDVDANGILNVKAKDKSSGKEQSIRIEASSGLTDADIEKMKKDAQIHESEDIKKKETIEARNFAEQVIYTAEKALKDAEGKISEDIKNGVQNKMDELKKVKDGADTQAIKTATEELSKEMQKIGEAMTKAEPQQPQGGEQTQTENKKENVREAEFKEKKNEDKKDGSNSNDK</sequence>
<organism evidence="10 11">
    <name type="scientific">Candidatus Campbellbacteria bacterium RIFCSPLOWO2_02_35_12</name>
    <dbReference type="NCBI Taxonomy" id="1797580"/>
    <lineage>
        <taxon>Bacteria</taxon>
        <taxon>Candidatus Campbelliibacteriota</taxon>
    </lineage>
</organism>
<proteinExistence type="evidence at transcript level"/>
<feature type="compositionally biased region" description="Basic and acidic residues" evidence="9">
    <location>
        <begin position="614"/>
        <end position="642"/>
    </location>
</feature>
<keyword evidence="6 7" id="KW-0143">Chaperone</keyword>
<keyword evidence="3 7" id="KW-0547">Nucleotide-binding</keyword>
<comment type="similarity">
    <text evidence="1 7 8">Belongs to the heat shock protein 70 family.</text>
</comment>
<feature type="region of interest" description="Disordered" evidence="9">
    <location>
        <begin position="585"/>
        <end position="642"/>
    </location>
</feature>
<evidence type="ECO:0000256" key="6">
    <source>
        <dbReference type="ARBA" id="ARBA00023186"/>
    </source>
</evidence>
<evidence type="ECO:0000256" key="2">
    <source>
        <dbReference type="ARBA" id="ARBA00022553"/>
    </source>
</evidence>
<comment type="function">
    <text evidence="7">Acts as a chaperone.</text>
</comment>
<dbReference type="PANTHER" id="PTHR19375">
    <property type="entry name" value="HEAT SHOCK PROTEIN 70KDA"/>
    <property type="match status" value="1"/>
</dbReference>
<dbReference type="InterPro" id="IPR029047">
    <property type="entry name" value="HSP70_peptide-bd_sf"/>
</dbReference>
<dbReference type="Proteomes" id="UP000186029">
    <property type="component" value="Unassembled WGS sequence"/>
</dbReference>
<dbReference type="SUPFAM" id="SSF100920">
    <property type="entry name" value="Heat shock protein 70kD (HSP70), peptide-binding domain"/>
    <property type="match status" value="1"/>
</dbReference>
<dbReference type="SUPFAM" id="SSF100934">
    <property type="entry name" value="Heat shock protein 70kD (HSP70), C-terminal subdomain"/>
    <property type="match status" value="1"/>
</dbReference>
<feature type="modified residue" description="Phosphothreonine; by autocatalysis" evidence="7">
    <location>
        <position position="198"/>
    </location>
</feature>
<dbReference type="Pfam" id="PF00012">
    <property type="entry name" value="HSP70"/>
    <property type="match status" value="1"/>
</dbReference>
<dbReference type="Gene3D" id="1.20.1270.10">
    <property type="match status" value="1"/>
</dbReference>
<dbReference type="PROSITE" id="PS01036">
    <property type="entry name" value="HSP70_3"/>
    <property type="match status" value="1"/>
</dbReference>
<dbReference type="NCBIfam" id="NF001413">
    <property type="entry name" value="PRK00290.1"/>
    <property type="match status" value="1"/>
</dbReference>
<evidence type="ECO:0000313" key="11">
    <source>
        <dbReference type="Proteomes" id="UP000186029"/>
    </source>
</evidence>
<dbReference type="AlphaFoldDB" id="A0A1F5EK07"/>
<dbReference type="HAMAP" id="MF_00332">
    <property type="entry name" value="DnaK"/>
    <property type="match status" value="1"/>
</dbReference>
<evidence type="ECO:0000256" key="8">
    <source>
        <dbReference type="RuleBase" id="RU003322"/>
    </source>
</evidence>
<dbReference type="InterPro" id="IPR013126">
    <property type="entry name" value="Hsp_70_fam"/>
</dbReference>
<evidence type="ECO:0000313" key="10">
    <source>
        <dbReference type="EMBL" id="OGD67742.1"/>
    </source>
</evidence>
<dbReference type="FunFam" id="2.60.34.10:FF:000014">
    <property type="entry name" value="Chaperone protein DnaK HSP70"/>
    <property type="match status" value="1"/>
</dbReference>
<dbReference type="Gene3D" id="2.60.34.10">
    <property type="entry name" value="Substrate Binding Domain Of DNAk, Chain A, domain 1"/>
    <property type="match status" value="1"/>
</dbReference>
<dbReference type="GO" id="GO:0051082">
    <property type="term" value="F:unfolded protein binding"/>
    <property type="evidence" value="ECO:0007669"/>
    <property type="project" value="InterPro"/>
</dbReference>
<dbReference type="Gene3D" id="3.90.640.10">
    <property type="entry name" value="Actin, Chain A, domain 4"/>
    <property type="match status" value="1"/>
</dbReference>
<feature type="compositionally biased region" description="Low complexity" evidence="9">
    <location>
        <begin position="601"/>
        <end position="613"/>
    </location>
</feature>
<dbReference type="NCBIfam" id="TIGR02350">
    <property type="entry name" value="prok_dnaK"/>
    <property type="match status" value="1"/>
</dbReference>
<comment type="caution">
    <text evidence="10">The sequence shown here is derived from an EMBL/GenBank/DDBJ whole genome shotgun (WGS) entry which is preliminary data.</text>
</comment>
<dbReference type="FunFam" id="3.90.640.10:FF:000003">
    <property type="entry name" value="Molecular chaperone DnaK"/>
    <property type="match status" value="1"/>
</dbReference>
<dbReference type="PRINTS" id="PR00301">
    <property type="entry name" value="HEATSHOCK70"/>
</dbReference>
<dbReference type="EMBL" id="MFAC01000005">
    <property type="protein sequence ID" value="OGD67742.1"/>
    <property type="molecule type" value="Genomic_DNA"/>
</dbReference>
<dbReference type="GO" id="GO:0005524">
    <property type="term" value="F:ATP binding"/>
    <property type="evidence" value="ECO:0007669"/>
    <property type="project" value="UniProtKB-UniRule"/>
</dbReference>
<keyword evidence="5 7" id="KW-0346">Stress response</keyword>
<dbReference type="InterPro" id="IPR043129">
    <property type="entry name" value="ATPase_NBD"/>
</dbReference>
<keyword evidence="4 7" id="KW-0067">ATP-binding</keyword>
<dbReference type="CDD" id="cd10234">
    <property type="entry name" value="ASKHA_NBD_HSP70_DnaK-like"/>
    <property type="match status" value="1"/>
</dbReference>
<protein>
    <recommendedName>
        <fullName evidence="7">Chaperone protein DnaK</fullName>
    </recommendedName>
    <alternativeName>
        <fullName evidence="7">HSP70</fullName>
    </alternativeName>
    <alternativeName>
        <fullName evidence="7">Heat shock 70 kDa protein</fullName>
    </alternativeName>
    <alternativeName>
        <fullName evidence="7">Heat shock protein 70</fullName>
    </alternativeName>
</protein>
<dbReference type="PROSITE" id="PS00329">
    <property type="entry name" value="HSP70_2"/>
    <property type="match status" value="1"/>
</dbReference>
<dbReference type="InterPro" id="IPR029048">
    <property type="entry name" value="HSP70_C_sf"/>
</dbReference>
<dbReference type="InterPro" id="IPR012725">
    <property type="entry name" value="Chaperone_DnaK"/>
</dbReference>
<dbReference type="GO" id="GO:0140662">
    <property type="term" value="F:ATP-dependent protein folding chaperone"/>
    <property type="evidence" value="ECO:0007669"/>
    <property type="project" value="InterPro"/>
</dbReference>
<comment type="induction">
    <text evidence="7">By stress conditions e.g. heat shock.</text>
</comment>
<dbReference type="FunFam" id="1.20.1270.10:FF:000001">
    <property type="entry name" value="Molecular chaperone DnaK"/>
    <property type="match status" value="1"/>
</dbReference>
<evidence type="ECO:0000256" key="4">
    <source>
        <dbReference type="ARBA" id="ARBA00022840"/>
    </source>
</evidence>
<reference evidence="10 11" key="1">
    <citation type="journal article" date="2016" name="Nat. Commun.">
        <title>Thousands of microbial genomes shed light on interconnected biogeochemical processes in an aquifer system.</title>
        <authorList>
            <person name="Anantharaman K."/>
            <person name="Brown C.T."/>
            <person name="Hug L.A."/>
            <person name="Sharon I."/>
            <person name="Castelle C.J."/>
            <person name="Probst A.J."/>
            <person name="Thomas B.C."/>
            <person name="Singh A."/>
            <person name="Wilkins M.J."/>
            <person name="Karaoz U."/>
            <person name="Brodie E.L."/>
            <person name="Williams K.H."/>
            <person name="Hubbard S.S."/>
            <person name="Banfield J.F."/>
        </authorList>
    </citation>
    <scope>NUCLEOTIDE SEQUENCE [LARGE SCALE GENOMIC DNA]</scope>
</reference>
<evidence type="ECO:0000256" key="9">
    <source>
        <dbReference type="SAM" id="MobiDB-lite"/>
    </source>
</evidence>
<evidence type="ECO:0000256" key="1">
    <source>
        <dbReference type="ARBA" id="ARBA00007381"/>
    </source>
</evidence>
<accession>A0A1F5EK07</accession>
<dbReference type="FunFam" id="3.30.420.40:FF:000004">
    <property type="entry name" value="Molecular chaperone DnaK"/>
    <property type="match status" value="1"/>
</dbReference>
<dbReference type="InterPro" id="IPR018181">
    <property type="entry name" value="Heat_shock_70_CS"/>
</dbReference>
<dbReference type="PROSITE" id="PS00297">
    <property type="entry name" value="HSP70_1"/>
    <property type="match status" value="1"/>
</dbReference>
<evidence type="ECO:0000256" key="3">
    <source>
        <dbReference type="ARBA" id="ARBA00022741"/>
    </source>
</evidence>
<dbReference type="SUPFAM" id="SSF53067">
    <property type="entry name" value="Actin-like ATPase domain"/>
    <property type="match status" value="2"/>
</dbReference>
<dbReference type="Gene3D" id="3.30.420.40">
    <property type="match status" value="2"/>
</dbReference>
<dbReference type="STRING" id="1797580.A2Z61_00085"/>
<evidence type="ECO:0000256" key="5">
    <source>
        <dbReference type="ARBA" id="ARBA00023016"/>
    </source>
</evidence>
<evidence type="ECO:0000256" key="7">
    <source>
        <dbReference type="HAMAP-Rule" id="MF_00332"/>
    </source>
</evidence>
<name>A0A1F5EK07_9BACT</name>
<keyword evidence="2 7" id="KW-0597">Phosphoprotein</keyword>
<gene>
    <name evidence="7" type="primary">dnaK</name>
    <name evidence="10" type="ORF">A2Z61_00085</name>
</gene>